<feature type="compositionally biased region" description="Basic residues" evidence="1">
    <location>
        <begin position="1"/>
        <end position="12"/>
    </location>
</feature>
<dbReference type="InParanoid" id="A0A6J3RAB5"/>
<evidence type="ECO:0000256" key="1">
    <source>
        <dbReference type="SAM" id="MobiDB-lite"/>
    </source>
</evidence>
<name>A0A6J3RAB5_TURTR</name>
<sequence>MRGGRGRPRVRGGRCNAEGAGGAPRPGSPGRLGGSAAEPLPFRLGGHQPRALSGRPGQENHREGGRGKAAGGFRTSWETSSQRLEKAEQEDRKDLDP</sequence>
<dbReference type="AlphaFoldDB" id="A0A6J3RAB5"/>
<feature type="compositionally biased region" description="Low complexity" evidence="1">
    <location>
        <begin position="25"/>
        <end position="37"/>
    </location>
</feature>
<organism evidence="2 3">
    <name type="scientific">Tursiops truncatus</name>
    <name type="common">Atlantic bottle-nosed dolphin</name>
    <name type="synonym">Delphinus truncatus</name>
    <dbReference type="NCBI Taxonomy" id="9739"/>
    <lineage>
        <taxon>Eukaryota</taxon>
        <taxon>Metazoa</taxon>
        <taxon>Chordata</taxon>
        <taxon>Craniata</taxon>
        <taxon>Vertebrata</taxon>
        <taxon>Euteleostomi</taxon>
        <taxon>Mammalia</taxon>
        <taxon>Eutheria</taxon>
        <taxon>Laurasiatheria</taxon>
        <taxon>Artiodactyla</taxon>
        <taxon>Whippomorpha</taxon>
        <taxon>Cetacea</taxon>
        <taxon>Odontoceti</taxon>
        <taxon>Delphinidae</taxon>
        <taxon>Tursiops</taxon>
    </lineage>
</organism>
<dbReference type="RefSeq" id="XP_033711810.1">
    <property type="nucleotide sequence ID" value="XM_033855919.1"/>
</dbReference>
<evidence type="ECO:0000313" key="2">
    <source>
        <dbReference type="Proteomes" id="UP000245320"/>
    </source>
</evidence>
<reference evidence="3" key="1">
    <citation type="submission" date="2025-08" db="UniProtKB">
        <authorList>
            <consortium name="RefSeq"/>
        </authorList>
    </citation>
    <scope>IDENTIFICATION</scope>
    <source>
        <tissue evidence="3">Spleen</tissue>
    </source>
</reference>
<keyword evidence="2" id="KW-1185">Reference proteome</keyword>
<accession>A0A6J3RAB5</accession>
<dbReference type="OrthoDB" id="10661239at2759"/>
<feature type="compositionally biased region" description="Basic and acidic residues" evidence="1">
    <location>
        <begin position="83"/>
        <end position="97"/>
    </location>
</feature>
<evidence type="ECO:0000313" key="3">
    <source>
        <dbReference type="RefSeq" id="XP_033711810.1"/>
    </source>
</evidence>
<feature type="region of interest" description="Disordered" evidence="1">
    <location>
        <begin position="1"/>
        <end position="97"/>
    </location>
</feature>
<gene>
    <name evidence="3" type="primary">LOC109547860</name>
</gene>
<protein>
    <submittedName>
        <fullName evidence="3">Translation initiation factor IF-2-like</fullName>
    </submittedName>
</protein>
<dbReference type="Proteomes" id="UP000245320">
    <property type="component" value="Chromosome 4"/>
</dbReference>
<proteinExistence type="predicted"/>